<dbReference type="GO" id="GO:0005634">
    <property type="term" value="C:nucleus"/>
    <property type="evidence" value="ECO:0007669"/>
    <property type="project" value="TreeGrafter"/>
</dbReference>
<dbReference type="Proteomes" id="UP001229421">
    <property type="component" value="Unassembled WGS sequence"/>
</dbReference>
<feature type="region of interest" description="Disordered" evidence="1">
    <location>
        <begin position="1"/>
        <end position="53"/>
    </location>
</feature>
<evidence type="ECO:0000313" key="3">
    <source>
        <dbReference type="Proteomes" id="UP001229421"/>
    </source>
</evidence>
<dbReference type="PANTHER" id="PTHR31874">
    <property type="entry name" value="CCT MOTIF FAMILY PROTEIN, EXPRESSED"/>
    <property type="match status" value="1"/>
</dbReference>
<dbReference type="GO" id="GO:0006355">
    <property type="term" value="P:regulation of DNA-templated transcription"/>
    <property type="evidence" value="ECO:0007669"/>
    <property type="project" value="TreeGrafter"/>
</dbReference>
<dbReference type="PANTHER" id="PTHR31874:SF10">
    <property type="entry name" value="PROTEIN CHLOROPLAST IMPORT APPARATUS 2"/>
    <property type="match status" value="1"/>
</dbReference>
<dbReference type="AlphaFoldDB" id="A0AAD8KDB1"/>
<reference evidence="2" key="1">
    <citation type="journal article" date="2023" name="bioRxiv">
        <title>Improved chromosome-level genome assembly for marigold (Tagetes erecta).</title>
        <authorList>
            <person name="Jiang F."/>
            <person name="Yuan L."/>
            <person name="Wang S."/>
            <person name="Wang H."/>
            <person name="Xu D."/>
            <person name="Wang A."/>
            <person name="Fan W."/>
        </authorList>
    </citation>
    <scope>NUCLEOTIDE SEQUENCE</scope>
    <source>
        <strain evidence="2">WSJ</strain>
        <tissue evidence="2">Leaf</tissue>
    </source>
</reference>
<feature type="compositionally biased region" description="Polar residues" evidence="1">
    <location>
        <begin position="1"/>
        <end position="13"/>
    </location>
</feature>
<protein>
    <submittedName>
        <fullName evidence="2">Uncharacterized protein</fullName>
    </submittedName>
</protein>
<name>A0AAD8KDB1_TARER</name>
<feature type="compositionally biased region" description="Basic residues" evidence="1">
    <location>
        <begin position="42"/>
        <end position="51"/>
    </location>
</feature>
<evidence type="ECO:0000313" key="2">
    <source>
        <dbReference type="EMBL" id="KAK1418362.1"/>
    </source>
</evidence>
<gene>
    <name evidence="2" type="ORF">QVD17_27505</name>
</gene>
<organism evidence="2 3">
    <name type="scientific">Tagetes erecta</name>
    <name type="common">African marigold</name>
    <dbReference type="NCBI Taxonomy" id="13708"/>
    <lineage>
        <taxon>Eukaryota</taxon>
        <taxon>Viridiplantae</taxon>
        <taxon>Streptophyta</taxon>
        <taxon>Embryophyta</taxon>
        <taxon>Tracheophyta</taxon>
        <taxon>Spermatophyta</taxon>
        <taxon>Magnoliopsida</taxon>
        <taxon>eudicotyledons</taxon>
        <taxon>Gunneridae</taxon>
        <taxon>Pentapetalae</taxon>
        <taxon>asterids</taxon>
        <taxon>campanulids</taxon>
        <taxon>Asterales</taxon>
        <taxon>Asteraceae</taxon>
        <taxon>Asteroideae</taxon>
        <taxon>Heliantheae alliance</taxon>
        <taxon>Tageteae</taxon>
        <taxon>Tagetes</taxon>
    </lineage>
</organism>
<comment type="caution">
    <text evidence="2">The sequence shown here is derived from an EMBL/GenBank/DDBJ whole genome shotgun (WGS) entry which is preliminary data.</text>
</comment>
<accession>A0AAD8KDB1</accession>
<keyword evidence="3" id="KW-1185">Reference proteome</keyword>
<dbReference type="InterPro" id="IPR052453">
    <property type="entry name" value="CONSTANS-like_ZF"/>
</dbReference>
<proteinExistence type="predicted"/>
<sequence length="360" mass="40017">MSSSILTTSCGFDTTTPTSSRTSHSSSSLSESTNSPVSILNRKPRTPRKRPNQTYNEAAVLLSIACPKVFQTKNGTNKNINLSTFTAQSNNSFHEPPELLLPFPVVQNTVFESKVSTSPGIGYRNCYNNSMEVCEGFDDDFETESILDEEIEQGIDSIMGSCSNLIAEKYETKGNSWLNSKTCYGYPMGLGFGANLEFNFGFGMRNGIRALKNGDGRNWWSFPAVNVVNVSSPVKAKKIPVEKKKKKVEELMKKSEPELGQGNWKQEVASSNRESKLLLKLNYDDVLNAWSDKGSPLPEEISGLDSPGSDIHTKLSQIDLFSKEDGLREASVIGYKEKKHTRLHSKKIRCQVRKGRFVKT</sequence>
<dbReference type="EMBL" id="JAUHHV010000007">
    <property type="protein sequence ID" value="KAK1418362.1"/>
    <property type="molecule type" value="Genomic_DNA"/>
</dbReference>
<feature type="compositionally biased region" description="Low complexity" evidence="1">
    <location>
        <begin position="14"/>
        <end position="38"/>
    </location>
</feature>
<evidence type="ECO:0000256" key="1">
    <source>
        <dbReference type="SAM" id="MobiDB-lite"/>
    </source>
</evidence>